<name>A0A8T2ZGN7_POPDE</name>
<evidence type="ECO:0000256" key="1">
    <source>
        <dbReference type="SAM" id="MobiDB-lite"/>
    </source>
</evidence>
<feature type="compositionally biased region" description="Basic and acidic residues" evidence="1">
    <location>
        <begin position="132"/>
        <end position="149"/>
    </location>
</feature>
<dbReference type="AlphaFoldDB" id="A0A8T2ZGN7"/>
<gene>
    <name evidence="2" type="ORF">H0E87_004732</name>
</gene>
<dbReference type="EMBL" id="JACEGQ020000002">
    <property type="protein sequence ID" value="KAH8516500.1"/>
    <property type="molecule type" value="Genomic_DNA"/>
</dbReference>
<sequence length="164" mass="18331">MPSYPSVSSPKDDSNNFHGTARNSCNTRGQSFMRKKLERQRKLRHVSDQELGLNLTLTDRPNSPPADPDSAKKSWSPGGADHWSSVAVPHPLPVPESLLTRKRELLGSVLTLVIDNEPVAQDLGFKSPPCNQERKPSDETTGHDCKDKANQPFEYVLIRDNKFE</sequence>
<evidence type="ECO:0000313" key="3">
    <source>
        <dbReference type="Proteomes" id="UP000807159"/>
    </source>
</evidence>
<protein>
    <submittedName>
        <fullName evidence="2">Uncharacterized protein</fullName>
    </submittedName>
</protein>
<feature type="compositionally biased region" description="Basic residues" evidence="1">
    <location>
        <begin position="33"/>
        <end position="44"/>
    </location>
</feature>
<dbReference type="Proteomes" id="UP000807159">
    <property type="component" value="Chromosome 2"/>
</dbReference>
<evidence type="ECO:0000313" key="2">
    <source>
        <dbReference type="EMBL" id="KAH8516500.1"/>
    </source>
</evidence>
<organism evidence="2 3">
    <name type="scientific">Populus deltoides</name>
    <name type="common">Eastern poplar</name>
    <name type="synonym">Eastern cottonwood</name>
    <dbReference type="NCBI Taxonomy" id="3696"/>
    <lineage>
        <taxon>Eukaryota</taxon>
        <taxon>Viridiplantae</taxon>
        <taxon>Streptophyta</taxon>
        <taxon>Embryophyta</taxon>
        <taxon>Tracheophyta</taxon>
        <taxon>Spermatophyta</taxon>
        <taxon>Magnoliopsida</taxon>
        <taxon>eudicotyledons</taxon>
        <taxon>Gunneridae</taxon>
        <taxon>Pentapetalae</taxon>
        <taxon>rosids</taxon>
        <taxon>fabids</taxon>
        <taxon>Malpighiales</taxon>
        <taxon>Salicaceae</taxon>
        <taxon>Saliceae</taxon>
        <taxon>Populus</taxon>
    </lineage>
</organism>
<proteinExistence type="predicted"/>
<keyword evidence="3" id="KW-1185">Reference proteome</keyword>
<feature type="compositionally biased region" description="Polar residues" evidence="1">
    <location>
        <begin position="16"/>
        <end position="30"/>
    </location>
</feature>
<comment type="caution">
    <text evidence="2">The sequence shown here is derived from an EMBL/GenBank/DDBJ whole genome shotgun (WGS) entry which is preliminary data.</text>
</comment>
<feature type="region of interest" description="Disordered" evidence="1">
    <location>
        <begin position="1"/>
        <end position="90"/>
    </location>
</feature>
<reference evidence="2" key="1">
    <citation type="journal article" date="2021" name="J. Hered.">
        <title>Genome Assembly of Salicaceae Populus deltoides (Eastern Cottonwood) I-69 Based on Nanopore Sequencing and Hi-C Technologies.</title>
        <authorList>
            <person name="Bai S."/>
            <person name="Wu H."/>
            <person name="Zhang J."/>
            <person name="Pan Z."/>
            <person name="Zhao W."/>
            <person name="Li Z."/>
            <person name="Tong C."/>
        </authorList>
    </citation>
    <scope>NUCLEOTIDE SEQUENCE</scope>
    <source>
        <tissue evidence="2">Leaf</tissue>
    </source>
</reference>
<accession>A0A8T2ZGN7</accession>
<feature type="region of interest" description="Disordered" evidence="1">
    <location>
        <begin position="121"/>
        <end position="151"/>
    </location>
</feature>